<feature type="region of interest" description="Disordered" evidence="2">
    <location>
        <begin position="649"/>
        <end position="965"/>
    </location>
</feature>
<accession>A0ABD1ELE2</accession>
<keyword evidence="5" id="KW-1185">Reference proteome</keyword>
<feature type="domain" description="DUF8206" evidence="3">
    <location>
        <begin position="391"/>
        <end position="469"/>
    </location>
</feature>
<dbReference type="EMBL" id="JBDJPC010000006">
    <property type="protein sequence ID" value="KAL1497315.1"/>
    <property type="molecule type" value="Genomic_DNA"/>
</dbReference>
<dbReference type="CDD" id="cd00882">
    <property type="entry name" value="Ras_like_GTPase"/>
    <property type="match status" value="1"/>
</dbReference>
<feature type="compositionally biased region" description="Polar residues" evidence="2">
    <location>
        <begin position="679"/>
        <end position="702"/>
    </location>
</feature>
<feature type="compositionally biased region" description="Basic and acidic residues" evidence="2">
    <location>
        <begin position="799"/>
        <end position="809"/>
    </location>
</feature>
<feature type="compositionally biased region" description="Basic and acidic residues" evidence="2">
    <location>
        <begin position="649"/>
        <end position="674"/>
    </location>
</feature>
<organism evidence="4 5">
    <name type="scientific">Hypothenemus hampei</name>
    <name type="common">Coffee berry borer</name>
    <dbReference type="NCBI Taxonomy" id="57062"/>
    <lineage>
        <taxon>Eukaryota</taxon>
        <taxon>Metazoa</taxon>
        <taxon>Ecdysozoa</taxon>
        <taxon>Arthropoda</taxon>
        <taxon>Hexapoda</taxon>
        <taxon>Insecta</taxon>
        <taxon>Pterygota</taxon>
        <taxon>Neoptera</taxon>
        <taxon>Endopterygota</taxon>
        <taxon>Coleoptera</taxon>
        <taxon>Polyphaga</taxon>
        <taxon>Cucujiformia</taxon>
        <taxon>Curculionidae</taxon>
        <taxon>Scolytinae</taxon>
        <taxon>Hypothenemus</taxon>
    </lineage>
</organism>
<feature type="compositionally biased region" description="Low complexity" evidence="2">
    <location>
        <begin position="946"/>
        <end position="965"/>
    </location>
</feature>
<sequence length="965" mass="110409">MGSSESTPADENSVKLPELVQKGSTSQSPLQLDPDEQSTEEMSSPEENITETLKKLNLNDKKNINILLLGETGVGKSTFINSVFNYLQFQDFEKAKKERLNVLIPASFKIANKNGQMQLVQIGRNEDKNEDVTTGASSTQFVKTYSFYINDGKTLIRLIDTPGMGDTRGFEADQQNCENILGYINRVHQLHAICYLMKAQQARITAYFQYCVTEIFSRLEKSASKNIIFVFTHSRGSHYGPDNTLELLKKVITDIKKQPAHAEIPLGRNVFYFDNEAFQTLAAIKEGVELRADVISASIESWKKSMQQCWLMLKYTCQLYPHFVHNTSSINEARKIISHLSQPMADIVQLVQDNIQILTNREKDLNIDTQSLEELKKKLFIPVIDLDVINLTQPVTVCTGSSCIETLSLGQGIRENHYKTRCHNPCYLQNVPNAIINSSELLQCACIGPNKNCTKCGHSYMVHMHVYYETKKKNGKKMDPTVSQNINNKESAIANTKRIIASIKQRKEQLENELAIIIRSNAKFAYFLSNNAITAFNDSYETYIQYLIHREKGFGANCDWTRLEGLEQLLRQHKEIKTVFSQAAEMQKKLGKHDDVTSEEISRTMVELFKLPLYGKKIKEMYESQKKTICKEYTYTEYVHKGVFKSMEEAAKEPKKDNNKKKEQTTDKKEEKQKASGVNKKQNTNTYSNTKGGTSANPNTQEQKFRNFRRSHTPPPSYHEIRHHKLQNSDSRDRPPMNYPPETRDPLMPPSRNDYPPPLLGGPPGSYYNGPPLSFYSDPRNPPPSTNFNSQHPYPRYEYNSRPERHHIASVENPSTKFEVKIIANPDRQDDHYPSTRPRPHDDYYNRPHYPPYDAGYPGYNYPRYFSQSDAPDGSNYHYQLKPVYDERYRAPGPSREYHQPASNHDKRTRSKSSGRNNSNQQKFNSSGKKGQSGISRRFRKKNHNNAKNGNNDADSDSSAASSNK</sequence>
<dbReference type="Gene3D" id="3.40.50.300">
    <property type="entry name" value="P-loop containing nucleotide triphosphate hydrolases"/>
    <property type="match status" value="1"/>
</dbReference>
<evidence type="ECO:0000313" key="5">
    <source>
        <dbReference type="Proteomes" id="UP001566132"/>
    </source>
</evidence>
<dbReference type="InterPro" id="IPR025662">
    <property type="entry name" value="Sigma_54_int_dom_ATP-bd_1"/>
</dbReference>
<dbReference type="InterPro" id="IPR027417">
    <property type="entry name" value="P-loop_NTPase"/>
</dbReference>
<feature type="compositionally biased region" description="Polar residues" evidence="2">
    <location>
        <begin position="1"/>
        <end position="10"/>
    </location>
</feature>
<reference evidence="4 5" key="1">
    <citation type="submission" date="2024-05" db="EMBL/GenBank/DDBJ databases">
        <title>Genetic variation in Jamaican populations of the coffee berry borer (Hypothenemus hampei).</title>
        <authorList>
            <person name="Errbii M."/>
            <person name="Myrie A."/>
        </authorList>
    </citation>
    <scope>NUCLEOTIDE SEQUENCE [LARGE SCALE GENOMIC DNA]</scope>
    <source>
        <strain evidence="4">JA-Hopewell-2020-01-JO</strain>
        <tissue evidence="4">Whole body</tissue>
    </source>
</reference>
<protein>
    <recommendedName>
        <fullName evidence="3">DUF8206 domain-containing protein</fullName>
    </recommendedName>
</protein>
<evidence type="ECO:0000256" key="2">
    <source>
        <dbReference type="SAM" id="MobiDB-lite"/>
    </source>
</evidence>
<gene>
    <name evidence="4" type="ORF">ABEB36_008298</name>
</gene>
<feature type="compositionally biased region" description="Low complexity" evidence="2">
    <location>
        <begin position="765"/>
        <end position="774"/>
    </location>
</feature>
<dbReference type="SUPFAM" id="SSF52540">
    <property type="entry name" value="P-loop containing nucleoside triphosphate hydrolases"/>
    <property type="match status" value="1"/>
</dbReference>
<feature type="compositionally biased region" description="Basic and acidic residues" evidence="2">
    <location>
        <begin position="827"/>
        <end position="846"/>
    </location>
</feature>
<comment type="caution">
    <text evidence="4">The sequence shown here is derived from an EMBL/GenBank/DDBJ whole genome shotgun (WGS) entry which is preliminary data.</text>
</comment>
<dbReference type="Proteomes" id="UP001566132">
    <property type="component" value="Unassembled WGS sequence"/>
</dbReference>
<evidence type="ECO:0000259" key="3">
    <source>
        <dbReference type="Pfam" id="PF26633"/>
    </source>
</evidence>
<evidence type="ECO:0000313" key="4">
    <source>
        <dbReference type="EMBL" id="KAL1497315.1"/>
    </source>
</evidence>
<dbReference type="PROSITE" id="PS00675">
    <property type="entry name" value="SIGMA54_INTERACT_1"/>
    <property type="match status" value="1"/>
</dbReference>
<evidence type="ECO:0000256" key="1">
    <source>
        <dbReference type="SAM" id="Coils"/>
    </source>
</evidence>
<feature type="coiled-coil region" evidence="1">
    <location>
        <begin position="493"/>
        <end position="520"/>
    </location>
</feature>
<feature type="region of interest" description="Disordered" evidence="2">
    <location>
        <begin position="1"/>
        <end position="48"/>
    </location>
</feature>
<dbReference type="PANTHER" id="PTHR32046:SF11">
    <property type="entry name" value="IMMUNE-ASSOCIATED NUCLEOTIDE-BINDING PROTEIN 10-LIKE"/>
    <property type="match status" value="1"/>
</dbReference>
<dbReference type="PANTHER" id="PTHR32046">
    <property type="entry name" value="G DOMAIN-CONTAINING PROTEIN"/>
    <property type="match status" value="1"/>
</dbReference>
<feature type="compositionally biased region" description="Polar residues" evidence="2">
    <location>
        <begin position="914"/>
        <end position="935"/>
    </location>
</feature>
<keyword evidence="1" id="KW-0175">Coiled coil</keyword>
<dbReference type="AlphaFoldDB" id="A0ABD1ELE2"/>
<dbReference type="InterPro" id="IPR058519">
    <property type="entry name" value="DUF8206"/>
</dbReference>
<name>A0ABD1ELE2_HYPHA</name>
<dbReference type="Pfam" id="PF26633">
    <property type="entry name" value="DUF8206"/>
    <property type="match status" value="1"/>
</dbReference>
<proteinExistence type="predicted"/>